<keyword evidence="2" id="KW-1003">Cell membrane</keyword>
<dbReference type="InterPro" id="IPR011868">
    <property type="entry name" value="ModC_ABC_ATP-bd"/>
</dbReference>
<dbReference type="Gene3D" id="2.40.50.100">
    <property type="match status" value="1"/>
</dbReference>
<keyword evidence="13" id="KW-1185">Reference proteome</keyword>
<keyword evidence="6 12" id="KW-0067">ATP-binding</keyword>
<dbReference type="InterPro" id="IPR003439">
    <property type="entry name" value="ABC_transporter-like_ATP-bd"/>
</dbReference>
<dbReference type="SUPFAM" id="SSF52540">
    <property type="entry name" value="P-loop containing nucleoside triphosphate hydrolases"/>
    <property type="match status" value="1"/>
</dbReference>
<dbReference type="PANTHER" id="PTHR43514:SF10">
    <property type="entry name" value="MOLYBDENUM IMPORT ATP-BINDING PROTEIN MODC 2"/>
    <property type="match status" value="1"/>
</dbReference>
<dbReference type="InterPro" id="IPR017871">
    <property type="entry name" value="ABC_transporter-like_CS"/>
</dbReference>
<dbReference type="AlphaFoldDB" id="A0A1Q2M9P6"/>
<evidence type="ECO:0000256" key="7">
    <source>
        <dbReference type="ARBA" id="ARBA00022967"/>
    </source>
</evidence>
<dbReference type="PROSITE" id="PS50893">
    <property type="entry name" value="ABC_TRANSPORTER_2"/>
    <property type="match status" value="1"/>
</dbReference>
<dbReference type="PANTHER" id="PTHR43514">
    <property type="entry name" value="ABC TRANSPORTER I FAMILY MEMBER 10"/>
    <property type="match status" value="1"/>
</dbReference>
<accession>A0A1Q2M9P6</accession>
<dbReference type="InterPro" id="IPR005116">
    <property type="entry name" value="Transp-assoc_OB_typ1"/>
</dbReference>
<dbReference type="PROSITE" id="PS51866">
    <property type="entry name" value="MOP"/>
    <property type="match status" value="1"/>
</dbReference>
<dbReference type="InterPro" id="IPR003593">
    <property type="entry name" value="AAA+_ATPase"/>
</dbReference>
<name>A0A1Q2M9P6_9GAMM</name>
<keyword evidence="8" id="KW-0472">Membrane</keyword>
<evidence type="ECO:0000259" key="11">
    <source>
        <dbReference type="PROSITE" id="PS51866"/>
    </source>
</evidence>
<dbReference type="GO" id="GO:0016887">
    <property type="term" value="F:ATP hydrolysis activity"/>
    <property type="evidence" value="ECO:0007669"/>
    <property type="project" value="InterPro"/>
</dbReference>
<dbReference type="Proteomes" id="UP000188219">
    <property type="component" value="Chromosome"/>
</dbReference>
<evidence type="ECO:0000256" key="1">
    <source>
        <dbReference type="ARBA" id="ARBA00022448"/>
    </source>
</evidence>
<evidence type="ECO:0000256" key="3">
    <source>
        <dbReference type="ARBA" id="ARBA00022505"/>
    </source>
</evidence>
<dbReference type="InterPro" id="IPR004606">
    <property type="entry name" value="Mop_domain"/>
</dbReference>
<sequence length="364" mass="40216">MPFTRGRRQADFLLDVDFSIPGSGVTGIFGPSGSGKTTLLRCIAGLQPCTQSHLRVNGETWQSADTGAITLPVHKRPIGYVFQQPSLFPHLTAEGNLAFARKRATQPVRAEDYDEIIQLMDLSGLLDARPESLSGGEQQRVAIARALLVKPQLLLMDEPLAALDLARKRDILPYLERLHQSFDIPILYVSHSVEEIARLADYLLLMEDGRIQQAGAAPALLSRTDFPVQLGDDLGVLLEADVIERDTQWNLLRARFDGGDLWLRDSGEAPGERIRIRVLARDVSLTRTEDTDSSILNRLPMRVVDITADKDPAMVLVRMTPRATPISDNQGFITARVTRRSQDALGLAAGEEVWAQIKSVAIVR</sequence>
<evidence type="ECO:0000313" key="12">
    <source>
        <dbReference type="EMBL" id="AQQ69455.1"/>
    </source>
</evidence>
<keyword evidence="1" id="KW-0813">Transport</keyword>
<keyword evidence="7" id="KW-1278">Translocase</keyword>
<dbReference type="InterPro" id="IPR050334">
    <property type="entry name" value="Molybdenum_import_ModC"/>
</dbReference>
<gene>
    <name evidence="12" type="ORF">Mag101_08345</name>
</gene>
<keyword evidence="5" id="KW-0547">Nucleotide-binding</keyword>
<proteinExistence type="predicted"/>
<dbReference type="STRING" id="260552.Mag101_08345"/>
<dbReference type="Pfam" id="PF03459">
    <property type="entry name" value="TOBE"/>
    <property type="match status" value="1"/>
</dbReference>
<feature type="domain" description="ABC transporter" evidence="10">
    <location>
        <begin position="1"/>
        <end position="233"/>
    </location>
</feature>
<evidence type="ECO:0000256" key="4">
    <source>
        <dbReference type="ARBA" id="ARBA00022519"/>
    </source>
</evidence>
<evidence type="ECO:0000256" key="9">
    <source>
        <dbReference type="PROSITE-ProRule" id="PRU01213"/>
    </source>
</evidence>
<dbReference type="InterPro" id="IPR027417">
    <property type="entry name" value="P-loop_NTPase"/>
</dbReference>
<evidence type="ECO:0000259" key="10">
    <source>
        <dbReference type="PROSITE" id="PS50893"/>
    </source>
</evidence>
<organism evidence="12 13">
    <name type="scientific">Microbulbifer agarilyticus</name>
    <dbReference type="NCBI Taxonomy" id="260552"/>
    <lineage>
        <taxon>Bacteria</taxon>
        <taxon>Pseudomonadati</taxon>
        <taxon>Pseudomonadota</taxon>
        <taxon>Gammaproteobacteria</taxon>
        <taxon>Cellvibrionales</taxon>
        <taxon>Microbulbiferaceae</taxon>
        <taxon>Microbulbifer</taxon>
    </lineage>
</organism>
<dbReference type="Pfam" id="PF00005">
    <property type="entry name" value="ABC_tran"/>
    <property type="match status" value="1"/>
</dbReference>
<evidence type="ECO:0000256" key="6">
    <source>
        <dbReference type="ARBA" id="ARBA00022840"/>
    </source>
</evidence>
<evidence type="ECO:0000256" key="8">
    <source>
        <dbReference type="ARBA" id="ARBA00023136"/>
    </source>
</evidence>
<dbReference type="InterPro" id="IPR008995">
    <property type="entry name" value="Mo/tungstate-bd_C_term_dom"/>
</dbReference>
<dbReference type="Gene3D" id="3.40.50.300">
    <property type="entry name" value="P-loop containing nucleotide triphosphate hydrolases"/>
    <property type="match status" value="1"/>
</dbReference>
<protein>
    <submittedName>
        <fullName evidence="12">Molybdenum ABC transporter ATP-binding protein</fullName>
    </submittedName>
</protein>
<feature type="domain" description="Mop" evidence="11">
    <location>
        <begin position="292"/>
        <end position="364"/>
    </location>
</feature>
<evidence type="ECO:0000256" key="5">
    <source>
        <dbReference type="ARBA" id="ARBA00022741"/>
    </source>
</evidence>
<dbReference type="GO" id="GO:0015098">
    <property type="term" value="F:molybdate ion transmembrane transporter activity"/>
    <property type="evidence" value="ECO:0007669"/>
    <property type="project" value="InterPro"/>
</dbReference>
<keyword evidence="3 9" id="KW-0500">Molybdenum</keyword>
<reference evidence="12" key="1">
    <citation type="submission" date="2017-02" db="EMBL/GenBank/DDBJ databases">
        <title>Genome of Microbulbifer agarilyticus GP101.</title>
        <authorList>
            <person name="Jung J."/>
            <person name="Bae S.S."/>
            <person name="Baek K."/>
        </authorList>
    </citation>
    <scope>NUCLEOTIDE SEQUENCE [LARGE SCALE GENOMIC DNA]</scope>
    <source>
        <strain evidence="12">GP101</strain>
    </source>
</reference>
<dbReference type="GO" id="GO:0005524">
    <property type="term" value="F:ATP binding"/>
    <property type="evidence" value="ECO:0007669"/>
    <property type="project" value="UniProtKB-KW"/>
</dbReference>
<dbReference type="GO" id="GO:0016020">
    <property type="term" value="C:membrane"/>
    <property type="evidence" value="ECO:0007669"/>
    <property type="project" value="InterPro"/>
</dbReference>
<dbReference type="GO" id="GO:0140359">
    <property type="term" value="F:ABC-type transporter activity"/>
    <property type="evidence" value="ECO:0007669"/>
    <property type="project" value="InterPro"/>
</dbReference>
<dbReference type="SUPFAM" id="SSF50331">
    <property type="entry name" value="MOP-like"/>
    <property type="match status" value="1"/>
</dbReference>
<evidence type="ECO:0000256" key="2">
    <source>
        <dbReference type="ARBA" id="ARBA00022475"/>
    </source>
</evidence>
<dbReference type="EMBL" id="CP019650">
    <property type="protein sequence ID" value="AQQ69455.1"/>
    <property type="molecule type" value="Genomic_DNA"/>
</dbReference>
<keyword evidence="4" id="KW-0997">Cell inner membrane</keyword>
<dbReference type="PROSITE" id="PS00211">
    <property type="entry name" value="ABC_TRANSPORTER_1"/>
    <property type="match status" value="1"/>
</dbReference>
<dbReference type="SMART" id="SM00382">
    <property type="entry name" value="AAA"/>
    <property type="match status" value="1"/>
</dbReference>
<dbReference type="KEGG" id="maga:Mag101_08345"/>
<dbReference type="NCBIfam" id="TIGR02142">
    <property type="entry name" value="modC_ABC"/>
    <property type="match status" value="1"/>
</dbReference>
<evidence type="ECO:0000313" key="13">
    <source>
        <dbReference type="Proteomes" id="UP000188219"/>
    </source>
</evidence>